<evidence type="ECO:0000313" key="7">
    <source>
        <dbReference type="Proteomes" id="UP000025047"/>
    </source>
</evidence>
<feature type="domain" description="Alcohol dehydrogenase-like N-terminal" evidence="5">
    <location>
        <begin position="28"/>
        <end position="68"/>
    </location>
</feature>
<evidence type="ECO:0000256" key="1">
    <source>
        <dbReference type="ARBA" id="ARBA00001947"/>
    </source>
</evidence>
<dbReference type="Proteomes" id="UP000025047">
    <property type="component" value="Unassembled WGS sequence"/>
</dbReference>
<dbReference type="InterPro" id="IPR011032">
    <property type="entry name" value="GroES-like_sf"/>
</dbReference>
<dbReference type="HOGENOM" id="CLU_2825815_0_0_5"/>
<dbReference type="Pfam" id="PF08240">
    <property type="entry name" value="ADH_N"/>
    <property type="match status" value="1"/>
</dbReference>
<sequence length="76" mass="8539">MTVRMRAMVLERQSAPLEWREVERPRPGAGEIGLKVEACGVCRTDLHILDGELADPVLPLIPGMRSSGRSMRWVRV</sequence>
<dbReference type="PANTHER" id="PTHR42940">
    <property type="entry name" value="ALCOHOL DEHYDROGENASE 1-RELATED"/>
    <property type="match status" value="1"/>
</dbReference>
<evidence type="ECO:0000256" key="4">
    <source>
        <dbReference type="ARBA" id="ARBA00023002"/>
    </source>
</evidence>
<keyword evidence="2" id="KW-0479">Metal-binding</keyword>
<dbReference type="SUPFAM" id="SSF50129">
    <property type="entry name" value="GroES-like"/>
    <property type="match status" value="1"/>
</dbReference>
<comment type="cofactor">
    <cofactor evidence="1">
        <name>Zn(2+)</name>
        <dbReference type="ChEBI" id="CHEBI:29105"/>
    </cofactor>
</comment>
<protein>
    <submittedName>
        <fullName evidence="6">Alcohol dehydrogenase</fullName>
        <ecNumber evidence="6">1.1.1.1</ecNumber>
    </submittedName>
</protein>
<reference evidence="6 7" key="1">
    <citation type="submission" date="2013-03" db="EMBL/GenBank/DDBJ databases">
        <authorList>
            <person name="Fiebig A."/>
            <person name="Goeker M."/>
            <person name="Klenk H.-P.P."/>
        </authorList>
    </citation>
    <scope>NUCLEOTIDE SEQUENCE [LARGE SCALE GENOMIC DNA]</scope>
    <source>
        <strain evidence="6 7">DSM 17492</strain>
    </source>
</reference>
<dbReference type="InterPro" id="IPR013154">
    <property type="entry name" value="ADH-like_N"/>
</dbReference>
<evidence type="ECO:0000259" key="5">
    <source>
        <dbReference type="Pfam" id="PF08240"/>
    </source>
</evidence>
<dbReference type="GO" id="GO:0046872">
    <property type="term" value="F:metal ion binding"/>
    <property type="evidence" value="ECO:0007669"/>
    <property type="project" value="UniProtKB-KW"/>
</dbReference>
<dbReference type="GO" id="GO:0005737">
    <property type="term" value="C:cytoplasm"/>
    <property type="evidence" value="ECO:0007669"/>
    <property type="project" value="TreeGrafter"/>
</dbReference>
<dbReference type="STRING" id="1122180.Lokhon_01618"/>
<dbReference type="PANTHER" id="PTHR42940:SF8">
    <property type="entry name" value="VACUOLAR PROTEIN SORTING-ASSOCIATED PROTEIN 11"/>
    <property type="match status" value="1"/>
</dbReference>
<dbReference type="AlphaFoldDB" id="A0A017HF75"/>
<proteinExistence type="predicted"/>
<dbReference type="EC" id="1.1.1.1" evidence="6"/>
<name>A0A017HF75_9RHOB</name>
<comment type="caution">
    <text evidence="6">The sequence shown here is derived from an EMBL/GenBank/DDBJ whole genome shotgun (WGS) entry which is preliminary data.</text>
</comment>
<dbReference type="eggNOG" id="COG1064">
    <property type="taxonomic scope" value="Bacteria"/>
</dbReference>
<dbReference type="EMBL" id="APGJ01000004">
    <property type="protein sequence ID" value="EYD72813.1"/>
    <property type="molecule type" value="Genomic_DNA"/>
</dbReference>
<accession>A0A017HF75</accession>
<dbReference type="PATRIC" id="fig|1122180.6.peg.1595"/>
<dbReference type="Gene3D" id="3.90.180.10">
    <property type="entry name" value="Medium-chain alcohol dehydrogenases, catalytic domain"/>
    <property type="match status" value="1"/>
</dbReference>
<gene>
    <name evidence="6" type="ORF">Lokhon_01618</name>
</gene>
<keyword evidence="4 6" id="KW-0560">Oxidoreductase</keyword>
<evidence type="ECO:0000313" key="6">
    <source>
        <dbReference type="EMBL" id="EYD72813.1"/>
    </source>
</evidence>
<keyword evidence="7" id="KW-1185">Reference proteome</keyword>
<keyword evidence="3" id="KW-0862">Zinc</keyword>
<dbReference type="GO" id="GO:0004022">
    <property type="term" value="F:alcohol dehydrogenase (NAD+) activity"/>
    <property type="evidence" value="ECO:0007669"/>
    <property type="project" value="UniProtKB-EC"/>
</dbReference>
<organism evidence="6 7">
    <name type="scientific">Limimaricola hongkongensis DSM 17492</name>
    <dbReference type="NCBI Taxonomy" id="1122180"/>
    <lineage>
        <taxon>Bacteria</taxon>
        <taxon>Pseudomonadati</taxon>
        <taxon>Pseudomonadota</taxon>
        <taxon>Alphaproteobacteria</taxon>
        <taxon>Rhodobacterales</taxon>
        <taxon>Paracoccaceae</taxon>
        <taxon>Limimaricola</taxon>
    </lineage>
</organism>
<evidence type="ECO:0000256" key="2">
    <source>
        <dbReference type="ARBA" id="ARBA00022723"/>
    </source>
</evidence>
<evidence type="ECO:0000256" key="3">
    <source>
        <dbReference type="ARBA" id="ARBA00022833"/>
    </source>
</evidence>